<dbReference type="PANTHER" id="PTHR30466">
    <property type="entry name" value="FLAVIN REDUCTASE"/>
    <property type="match status" value="1"/>
</dbReference>
<comment type="similarity">
    <text evidence="1">Belongs to the non-flavoprotein flavin reductase family.</text>
</comment>
<comment type="caution">
    <text evidence="4">The sequence shown here is derived from an EMBL/GenBank/DDBJ whole genome shotgun (WGS) entry which is preliminary data.</text>
</comment>
<dbReference type="InterPro" id="IPR002563">
    <property type="entry name" value="Flavin_Rdtase-like_dom"/>
</dbReference>
<dbReference type="SMART" id="SM00903">
    <property type="entry name" value="Flavin_Reduct"/>
    <property type="match status" value="1"/>
</dbReference>
<dbReference type="GO" id="GO:0042602">
    <property type="term" value="F:riboflavin reductase (NADPH) activity"/>
    <property type="evidence" value="ECO:0007669"/>
    <property type="project" value="TreeGrafter"/>
</dbReference>
<evidence type="ECO:0000259" key="3">
    <source>
        <dbReference type="SMART" id="SM00903"/>
    </source>
</evidence>
<gene>
    <name evidence="4" type="ORF">DWB68_14050</name>
</gene>
<organism evidence="4 5">
    <name type="scientific">Galactobacter valiniphilus</name>
    <dbReference type="NCBI Taxonomy" id="2676122"/>
    <lineage>
        <taxon>Bacteria</taxon>
        <taxon>Bacillati</taxon>
        <taxon>Actinomycetota</taxon>
        <taxon>Actinomycetes</taxon>
        <taxon>Micrococcales</taxon>
        <taxon>Micrococcaceae</taxon>
        <taxon>Galactobacter</taxon>
    </lineage>
</organism>
<reference evidence="4 5" key="1">
    <citation type="submission" date="2018-07" db="EMBL/GenBank/DDBJ databases">
        <title>Arthrobacter sp. nov., isolated from raw cow's milk with high bacterial count.</title>
        <authorList>
            <person name="Hahne J."/>
            <person name="Isele D."/>
            <person name="Lipski A."/>
        </authorList>
    </citation>
    <scope>NUCLEOTIDE SEQUENCE [LARGE SCALE GENOMIC DNA]</scope>
    <source>
        <strain evidence="4 5">JZ R-35</strain>
    </source>
</reference>
<evidence type="ECO:0000313" key="4">
    <source>
        <dbReference type="EMBL" id="RII41190.1"/>
    </source>
</evidence>
<evidence type="ECO:0000313" key="5">
    <source>
        <dbReference type="Proteomes" id="UP000265419"/>
    </source>
</evidence>
<feature type="domain" description="Flavin reductase like" evidence="3">
    <location>
        <begin position="16"/>
        <end position="161"/>
    </location>
</feature>
<evidence type="ECO:0000256" key="2">
    <source>
        <dbReference type="ARBA" id="ARBA00023002"/>
    </source>
</evidence>
<name>A0A399J7U3_9MICC</name>
<dbReference type="InterPro" id="IPR012349">
    <property type="entry name" value="Split_barrel_FMN-bd"/>
</dbReference>
<protein>
    <submittedName>
        <fullName evidence="4">Flavin reductase</fullName>
    </submittedName>
</protein>
<keyword evidence="5" id="KW-1185">Reference proteome</keyword>
<dbReference type="SUPFAM" id="SSF50475">
    <property type="entry name" value="FMN-binding split barrel"/>
    <property type="match status" value="1"/>
</dbReference>
<dbReference type="Proteomes" id="UP000265419">
    <property type="component" value="Unassembled WGS sequence"/>
</dbReference>
<accession>A0A399J7U3</accession>
<keyword evidence="2" id="KW-0560">Oxidoreductase</keyword>
<dbReference type="AlphaFoldDB" id="A0A399J7U3"/>
<dbReference type="EMBL" id="QQXK01000034">
    <property type="protein sequence ID" value="RII41190.1"/>
    <property type="molecule type" value="Genomic_DNA"/>
</dbReference>
<dbReference type="Gene3D" id="2.30.110.10">
    <property type="entry name" value="Electron Transport, Fmn-binding Protein, Chain A"/>
    <property type="match status" value="1"/>
</dbReference>
<sequence length="169" mass="18276">MSLTRELEPTLLRNAFARFPSGVAALCATIDGAPQGIVASSFTVGVSLEPALVSFAVQNTSNTWPIVKQSGRIGVSILGAEHHGVCRQIASKQGDRFAGLSLTDTEEGALFLDRSALWLETSVHAEIPAGDHHVVLLEVHGVSTHQEEHEPLVFHNSTFRELRQPEYAI</sequence>
<dbReference type="PANTHER" id="PTHR30466:SF11">
    <property type="entry name" value="FLAVIN-DEPENDENT MONOOXYGENASE, REDUCTASE SUBUNIT HSAB"/>
    <property type="match status" value="1"/>
</dbReference>
<proteinExistence type="inferred from homology"/>
<dbReference type="RefSeq" id="WP_119425746.1">
    <property type="nucleotide sequence ID" value="NZ_JBHOFJ010000007.1"/>
</dbReference>
<dbReference type="Pfam" id="PF01613">
    <property type="entry name" value="Flavin_Reduct"/>
    <property type="match status" value="1"/>
</dbReference>
<evidence type="ECO:0000256" key="1">
    <source>
        <dbReference type="ARBA" id="ARBA00008898"/>
    </source>
</evidence>
<dbReference type="GO" id="GO:0010181">
    <property type="term" value="F:FMN binding"/>
    <property type="evidence" value="ECO:0007669"/>
    <property type="project" value="InterPro"/>
</dbReference>
<dbReference type="InterPro" id="IPR050268">
    <property type="entry name" value="NADH-dep_flavin_reductase"/>
</dbReference>